<keyword evidence="2" id="KW-1185">Reference proteome</keyword>
<reference evidence="1" key="1">
    <citation type="submission" date="2018-11" db="EMBL/GenBank/DDBJ databases">
        <authorList>
            <consortium name="Pathogen Informatics"/>
        </authorList>
    </citation>
    <scope>NUCLEOTIDE SEQUENCE</scope>
</reference>
<dbReference type="EMBL" id="CAAALY010073969">
    <property type="protein sequence ID" value="VEL25440.1"/>
    <property type="molecule type" value="Genomic_DNA"/>
</dbReference>
<evidence type="ECO:0000313" key="1">
    <source>
        <dbReference type="EMBL" id="VEL25440.1"/>
    </source>
</evidence>
<accession>A0A448X1A5</accession>
<dbReference type="AlphaFoldDB" id="A0A448X1A5"/>
<gene>
    <name evidence="1" type="ORF">PXEA_LOCUS18880</name>
</gene>
<dbReference type="Proteomes" id="UP000784294">
    <property type="component" value="Unassembled WGS sequence"/>
</dbReference>
<proteinExistence type="predicted"/>
<comment type="caution">
    <text evidence="1">The sequence shown here is derived from an EMBL/GenBank/DDBJ whole genome shotgun (WGS) entry which is preliminary data.</text>
</comment>
<organism evidence="1 2">
    <name type="scientific">Protopolystoma xenopodis</name>
    <dbReference type="NCBI Taxonomy" id="117903"/>
    <lineage>
        <taxon>Eukaryota</taxon>
        <taxon>Metazoa</taxon>
        <taxon>Spiralia</taxon>
        <taxon>Lophotrochozoa</taxon>
        <taxon>Platyhelminthes</taxon>
        <taxon>Monogenea</taxon>
        <taxon>Polyopisthocotylea</taxon>
        <taxon>Polystomatidea</taxon>
        <taxon>Polystomatidae</taxon>
        <taxon>Protopolystoma</taxon>
    </lineage>
</organism>
<evidence type="ECO:0000313" key="2">
    <source>
        <dbReference type="Proteomes" id="UP000784294"/>
    </source>
</evidence>
<protein>
    <submittedName>
        <fullName evidence="1">Uncharacterized protein</fullName>
    </submittedName>
</protein>
<name>A0A448X1A5_9PLAT</name>
<sequence>MSNCLEPNALERGPFVVLPLSEDESSLHQSGLNEVSVKQNDINTRPIPAHLHHHSASAHYVTKPDDRCYR</sequence>